<sequence length="97" mass="10635">SFQTTHPVIAVLLALGTSALAASPDKGDLTAETSQQTIYEIIRSHENRKYGNHGGHEYEEGEVAQKQASRKRYGYLPLNAEVEAPVYYDGPASKDNI</sequence>
<feature type="signal peptide" evidence="1">
    <location>
        <begin position="1"/>
        <end position="21"/>
    </location>
</feature>
<evidence type="ECO:0000256" key="1">
    <source>
        <dbReference type="SAM" id="SignalP"/>
    </source>
</evidence>
<protein>
    <submittedName>
        <fullName evidence="2">Uncharacterized protein</fullName>
    </submittedName>
</protein>
<dbReference type="EMBL" id="CAXIEN010000295">
    <property type="protein sequence ID" value="CAL1291922.1"/>
    <property type="molecule type" value="Genomic_DNA"/>
</dbReference>
<keyword evidence="3" id="KW-1185">Reference proteome</keyword>
<gene>
    <name evidence="2" type="ORF">LARSCL_LOCUS17366</name>
</gene>
<proteinExistence type="predicted"/>
<name>A0AAV2B717_9ARAC</name>
<feature type="non-terminal residue" evidence="2">
    <location>
        <position position="97"/>
    </location>
</feature>
<evidence type="ECO:0000313" key="2">
    <source>
        <dbReference type="EMBL" id="CAL1291922.1"/>
    </source>
</evidence>
<evidence type="ECO:0000313" key="3">
    <source>
        <dbReference type="Proteomes" id="UP001497382"/>
    </source>
</evidence>
<accession>A0AAV2B717</accession>
<dbReference type="Proteomes" id="UP001497382">
    <property type="component" value="Unassembled WGS sequence"/>
</dbReference>
<feature type="chain" id="PRO_5043460878" evidence="1">
    <location>
        <begin position="22"/>
        <end position="97"/>
    </location>
</feature>
<dbReference type="AlphaFoldDB" id="A0AAV2B717"/>
<feature type="non-terminal residue" evidence="2">
    <location>
        <position position="1"/>
    </location>
</feature>
<keyword evidence="1" id="KW-0732">Signal</keyword>
<reference evidence="2 3" key="1">
    <citation type="submission" date="2024-04" db="EMBL/GenBank/DDBJ databases">
        <authorList>
            <person name="Rising A."/>
            <person name="Reimegard J."/>
            <person name="Sonavane S."/>
            <person name="Akerstrom W."/>
            <person name="Nylinder S."/>
            <person name="Hedman E."/>
            <person name="Kallberg Y."/>
        </authorList>
    </citation>
    <scope>NUCLEOTIDE SEQUENCE [LARGE SCALE GENOMIC DNA]</scope>
</reference>
<comment type="caution">
    <text evidence="2">The sequence shown here is derived from an EMBL/GenBank/DDBJ whole genome shotgun (WGS) entry which is preliminary data.</text>
</comment>
<organism evidence="2 3">
    <name type="scientific">Larinioides sclopetarius</name>
    <dbReference type="NCBI Taxonomy" id="280406"/>
    <lineage>
        <taxon>Eukaryota</taxon>
        <taxon>Metazoa</taxon>
        <taxon>Ecdysozoa</taxon>
        <taxon>Arthropoda</taxon>
        <taxon>Chelicerata</taxon>
        <taxon>Arachnida</taxon>
        <taxon>Araneae</taxon>
        <taxon>Araneomorphae</taxon>
        <taxon>Entelegynae</taxon>
        <taxon>Araneoidea</taxon>
        <taxon>Araneidae</taxon>
        <taxon>Larinioides</taxon>
    </lineage>
</organism>